<reference evidence="3 4" key="1">
    <citation type="submission" date="2024-10" db="EMBL/GenBank/DDBJ databases">
        <title>The Natural Products Discovery Center: Release of the First 8490 Sequenced Strains for Exploring Actinobacteria Biosynthetic Diversity.</title>
        <authorList>
            <person name="Kalkreuter E."/>
            <person name="Kautsar S.A."/>
            <person name="Yang D."/>
            <person name="Bader C.D."/>
            <person name="Teijaro C.N."/>
            <person name="Fluegel L."/>
            <person name="Davis C.M."/>
            <person name="Simpson J.R."/>
            <person name="Lauterbach L."/>
            <person name="Steele A.D."/>
            <person name="Gui C."/>
            <person name="Meng S."/>
            <person name="Li G."/>
            <person name="Viehrig K."/>
            <person name="Ye F."/>
            <person name="Su P."/>
            <person name="Kiefer A.F."/>
            <person name="Nichols A."/>
            <person name="Cepeda A.J."/>
            <person name="Yan W."/>
            <person name="Fan B."/>
            <person name="Jiang Y."/>
            <person name="Adhikari A."/>
            <person name="Zheng C.-J."/>
            <person name="Schuster L."/>
            <person name="Cowan T.M."/>
            <person name="Smanski M.J."/>
            <person name="Chevrette M.G."/>
            <person name="De Carvalho L.P.S."/>
            <person name="Shen B."/>
        </authorList>
    </citation>
    <scope>NUCLEOTIDE SEQUENCE [LARGE SCALE GENOMIC DNA]</scope>
    <source>
        <strain evidence="3 4">NPDC020568</strain>
    </source>
</reference>
<evidence type="ECO:0000256" key="1">
    <source>
        <dbReference type="ARBA" id="ARBA00022801"/>
    </source>
</evidence>
<keyword evidence="4" id="KW-1185">Reference proteome</keyword>
<dbReference type="Proteomes" id="UP001611263">
    <property type="component" value="Unassembled WGS sequence"/>
</dbReference>
<dbReference type="Gene3D" id="3.90.79.10">
    <property type="entry name" value="Nucleoside Triphosphate Pyrophosphohydrolase"/>
    <property type="match status" value="1"/>
</dbReference>
<dbReference type="PROSITE" id="PS51462">
    <property type="entry name" value="NUDIX"/>
    <property type="match status" value="1"/>
</dbReference>
<dbReference type="GO" id="GO:0016787">
    <property type="term" value="F:hydrolase activity"/>
    <property type="evidence" value="ECO:0007669"/>
    <property type="project" value="UniProtKB-KW"/>
</dbReference>
<dbReference type="InterPro" id="IPR015797">
    <property type="entry name" value="NUDIX_hydrolase-like_dom_sf"/>
</dbReference>
<keyword evidence="1 3" id="KW-0378">Hydrolase</keyword>
<evidence type="ECO:0000313" key="3">
    <source>
        <dbReference type="EMBL" id="MFI1460028.1"/>
    </source>
</evidence>
<dbReference type="SUPFAM" id="SSF55811">
    <property type="entry name" value="Nudix"/>
    <property type="match status" value="1"/>
</dbReference>
<organism evidence="3 4">
    <name type="scientific">Nocardia carnea</name>
    <dbReference type="NCBI Taxonomy" id="37328"/>
    <lineage>
        <taxon>Bacteria</taxon>
        <taxon>Bacillati</taxon>
        <taxon>Actinomycetota</taxon>
        <taxon>Actinomycetes</taxon>
        <taxon>Mycobacteriales</taxon>
        <taxon>Nocardiaceae</taxon>
        <taxon>Nocardia</taxon>
    </lineage>
</organism>
<comment type="caution">
    <text evidence="3">The sequence shown here is derived from an EMBL/GenBank/DDBJ whole genome shotgun (WGS) entry which is preliminary data.</text>
</comment>
<dbReference type="PROSITE" id="PS00893">
    <property type="entry name" value="NUDIX_BOX"/>
    <property type="match status" value="1"/>
</dbReference>
<proteinExistence type="predicted"/>
<evidence type="ECO:0000259" key="2">
    <source>
        <dbReference type="PROSITE" id="PS51462"/>
    </source>
</evidence>
<dbReference type="PANTHER" id="PTHR10885">
    <property type="entry name" value="ISOPENTENYL-DIPHOSPHATE DELTA-ISOMERASE"/>
    <property type="match status" value="1"/>
</dbReference>
<evidence type="ECO:0000313" key="4">
    <source>
        <dbReference type="Proteomes" id="UP001611263"/>
    </source>
</evidence>
<protein>
    <submittedName>
        <fullName evidence="3">NUDIX hydrolase</fullName>
    </submittedName>
</protein>
<dbReference type="InterPro" id="IPR020084">
    <property type="entry name" value="NUDIX_hydrolase_CS"/>
</dbReference>
<dbReference type="PANTHER" id="PTHR10885:SF0">
    <property type="entry name" value="ISOPENTENYL-DIPHOSPHATE DELTA-ISOMERASE"/>
    <property type="match status" value="1"/>
</dbReference>
<dbReference type="GeneID" id="93505581"/>
<dbReference type="EMBL" id="JBIRUQ010000001">
    <property type="protein sequence ID" value="MFI1460028.1"/>
    <property type="molecule type" value="Genomic_DNA"/>
</dbReference>
<name>A0ABW7TIT2_9NOCA</name>
<dbReference type="RefSeq" id="WP_033241726.1">
    <property type="nucleotide sequence ID" value="NZ_JBIRUQ010000001.1"/>
</dbReference>
<dbReference type="InterPro" id="IPR000086">
    <property type="entry name" value="NUDIX_hydrolase_dom"/>
</dbReference>
<gene>
    <name evidence="3" type="ORF">ACH4WX_04820</name>
</gene>
<accession>A0ABW7TIT2</accession>
<feature type="domain" description="Nudix hydrolase" evidence="2">
    <location>
        <begin position="28"/>
        <end position="155"/>
    </location>
</feature>
<dbReference type="Pfam" id="PF00293">
    <property type="entry name" value="NUDIX"/>
    <property type="match status" value="1"/>
</dbReference>
<sequence length="177" mass="19774">MGELVERVDERDQVLGVVERTAAIRAHWLHRVATTVCRDKANRILLHRRPETDAPFPGHYNWLIGGAVAVGESYEQAAARELAEELTIAGRPRFLFKFLCRGAVAPYWLGLHEVVISSEITPDPTEIACHEWVPDAQLPDLIRRRRFVPDSVEALNHYTTRGATPIGPGEPPLLGEA</sequence>
<dbReference type="CDD" id="cd04697">
    <property type="entry name" value="NUDIX_Hydrolase"/>
    <property type="match status" value="1"/>
</dbReference>